<dbReference type="CDD" id="cd00592">
    <property type="entry name" value="HTH_MerR-like"/>
    <property type="match status" value="1"/>
</dbReference>
<organism evidence="3 4">
    <name type="scientific">Trebonia kvetii</name>
    <dbReference type="NCBI Taxonomy" id="2480626"/>
    <lineage>
        <taxon>Bacteria</taxon>
        <taxon>Bacillati</taxon>
        <taxon>Actinomycetota</taxon>
        <taxon>Actinomycetes</taxon>
        <taxon>Streptosporangiales</taxon>
        <taxon>Treboniaceae</taxon>
        <taxon>Trebonia</taxon>
    </lineage>
</organism>
<dbReference type="OrthoDB" id="9795634at2"/>
<proteinExistence type="predicted"/>
<dbReference type="PANTHER" id="PTHR30204">
    <property type="entry name" value="REDOX-CYCLING DRUG-SENSING TRANSCRIPTIONAL ACTIVATOR SOXR"/>
    <property type="match status" value="1"/>
</dbReference>
<evidence type="ECO:0000313" key="4">
    <source>
        <dbReference type="Proteomes" id="UP000460272"/>
    </source>
</evidence>
<dbReference type="PROSITE" id="PS50937">
    <property type="entry name" value="HTH_MERR_2"/>
    <property type="match status" value="1"/>
</dbReference>
<dbReference type="InterPro" id="IPR013217">
    <property type="entry name" value="Methyltransf_12"/>
</dbReference>
<dbReference type="RefSeq" id="WP_145855828.1">
    <property type="nucleotide sequence ID" value="NZ_RPFW01000004.1"/>
</dbReference>
<evidence type="ECO:0000256" key="1">
    <source>
        <dbReference type="ARBA" id="ARBA00023125"/>
    </source>
</evidence>
<dbReference type="InterPro" id="IPR029063">
    <property type="entry name" value="SAM-dependent_MTases_sf"/>
</dbReference>
<dbReference type="SUPFAM" id="SSF53335">
    <property type="entry name" value="S-adenosyl-L-methionine-dependent methyltransferases"/>
    <property type="match status" value="1"/>
</dbReference>
<dbReference type="InterPro" id="IPR009061">
    <property type="entry name" value="DNA-bd_dom_put_sf"/>
</dbReference>
<protein>
    <submittedName>
        <fullName evidence="3">MerR family transcriptional regulator</fullName>
    </submittedName>
</protein>
<dbReference type="Gene3D" id="3.40.50.150">
    <property type="entry name" value="Vaccinia Virus protein VP39"/>
    <property type="match status" value="1"/>
</dbReference>
<reference evidence="3 4" key="1">
    <citation type="submission" date="2018-11" db="EMBL/GenBank/DDBJ databases">
        <title>Trebonia kvetii gen.nov., sp.nov., a novel acidophilic actinobacterium, and proposal of the new actinobacterial family Treboniaceae fam. nov.</title>
        <authorList>
            <person name="Rapoport D."/>
            <person name="Sagova-Mareckova M."/>
            <person name="Sedlacek I."/>
            <person name="Provaznik J."/>
            <person name="Kralova S."/>
            <person name="Pavlinic D."/>
            <person name="Benes V."/>
            <person name="Kopecky J."/>
        </authorList>
    </citation>
    <scope>NUCLEOTIDE SEQUENCE [LARGE SCALE GENOMIC DNA]</scope>
    <source>
        <strain evidence="3 4">15Tr583</strain>
    </source>
</reference>
<dbReference type="Gene3D" id="6.10.140.1580">
    <property type="match status" value="2"/>
</dbReference>
<sequence>MSNDETNSVTASWSVGQLARATGLSVRVLRHWEEMGVVAPDRTAGGQRRYGPAQVTRLYRAVALRRAGFGLGQIAALLAERDPDPAATLRTHLAQLEEDLRRRGELRDRLAAALRAYDGNHDSTDGGTAAALMKVIETMTMFEQYVHGYQAQENLRLHDQASTLVDLLHDGTCYPDGSRVLEAGCGVGAQTVTLGSRSPGAQLTSIDKSAASLDEARARVRAAGITNVTFREVDVFSLPRSDGELGAGTFDHVFVCFLLEHLDRPAEALVRLRAMLRPGGTITVIEGDHGSAYFHPDSEAARDAIGCQVTLQRHAGGDAMIGRRLYPLLAAAGYRDVAVSPRVVYADGGNPALADGFIRKTFTAMIEGVREPAVAGGLIEPARFDEGIRDLYRTAEDDGVFCYTFFKGVAVAPAHAER</sequence>
<dbReference type="InterPro" id="IPR047057">
    <property type="entry name" value="MerR_fam"/>
</dbReference>
<keyword evidence="1" id="KW-0238">DNA-binding</keyword>
<dbReference type="PRINTS" id="PR00040">
    <property type="entry name" value="HTHMERR"/>
</dbReference>
<dbReference type="Proteomes" id="UP000460272">
    <property type="component" value="Unassembled WGS sequence"/>
</dbReference>
<dbReference type="Pfam" id="PF13411">
    <property type="entry name" value="MerR_1"/>
    <property type="match status" value="1"/>
</dbReference>
<evidence type="ECO:0000313" key="3">
    <source>
        <dbReference type="EMBL" id="TVZ03245.1"/>
    </source>
</evidence>
<dbReference type="Pfam" id="PF08242">
    <property type="entry name" value="Methyltransf_12"/>
    <property type="match status" value="1"/>
</dbReference>
<dbReference type="SUPFAM" id="SSF46955">
    <property type="entry name" value="Putative DNA-binding domain"/>
    <property type="match status" value="1"/>
</dbReference>
<feature type="domain" description="HTH merR-type" evidence="2">
    <location>
        <begin position="12"/>
        <end position="80"/>
    </location>
</feature>
<name>A0A6P2BYI1_9ACTN</name>
<dbReference type="AlphaFoldDB" id="A0A6P2BYI1"/>
<dbReference type="CDD" id="cd02440">
    <property type="entry name" value="AdoMet_MTases"/>
    <property type="match status" value="1"/>
</dbReference>
<keyword evidence="4" id="KW-1185">Reference proteome</keyword>
<dbReference type="GO" id="GO:0003700">
    <property type="term" value="F:DNA-binding transcription factor activity"/>
    <property type="evidence" value="ECO:0007669"/>
    <property type="project" value="InterPro"/>
</dbReference>
<gene>
    <name evidence="3" type="ORF">EAS64_22720</name>
</gene>
<dbReference type="SMART" id="SM00422">
    <property type="entry name" value="HTH_MERR"/>
    <property type="match status" value="1"/>
</dbReference>
<evidence type="ECO:0000259" key="2">
    <source>
        <dbReference type="PROSITE" id="PS50937"/>
    </source>
</evidence>
<comment type="caution">
    <text evidence="3">The sequence shown here is derived from an EMBL/GenBank/DDBJ whole genome shotgun (WGS) entry which is preliminary data.</text>
</comment>
<dbReference type="InterPro" id="IPR000551">
    <property type="entry name" value="MerR-type_HTH_dom"/>
</dbReference>
<dbReference type="PROSITE" id="PS00552">
    <property type="entry name" value="HTH_MERR_1"/>
    <property type="match status" value="1"/>
</dbReference>
<dbReference type="PANTHER" id="PTHR30204:SF90">
    <property type="entry name" value="HTH-TYPE TRANSCRIPTIONAL ACTIVATOR MTA"/>
    <property type="match status" value="1"/>
</dbReference>
<accession>A0A6P2BYI1</accession>
<dbReference type="EMBL" id="RPFW01000004">
    <property type="protein sequence ID" value="TVZ03245.1"/>
    <property type="molecule type" value="Genomic_DNA"/>
</dbReference>
<dbReference type="GO" id="GO:0003677">
    <property type="term" value="F:DNA binding"/>
    <property type="evidence" value="ECO:0007669"/>
    <property type="project" value="UniProtKB-KW"/>
</dbReference>
<dbReference type="Gene3D" id="1.10.1660.10">
    <property type="match status" value="1"/>
</dbReference>